<accession>A0ABX8WXM2</accession>
<dbReference type="InterPro" id="IPR051043">
    <property type="entry name" value="Sulfatase_Mod_Factor_Kinase"/>
</dbReference>
<proteinExistence type="predicted"/>
<evidence type="ECO:0000313" key="2">
    <source>
        <dbReference type="EMBL" id="QYX31159.1"/>
    </source>
</evidence>
<organism evidence="2 3">
    <name type="scientific">Sphaerospermopsis torques-reginae ITEP-024</name>
    <dbReference type="NCBI Taxonomy" id="984208"/>
    <lineage>
        <taxon>Bacteria</taxon>
        <taxon>Bacillati</taxon>
        <taxon>Cyanobacteriota</taxon>
        <taxon>Cyanophyceae</taxon>
        <taxon>Nostocales</taxon>
        <taxon>Aphanizomenonaceae</taxon>
        <taxon>Sphaerospermopsis</taxon>
        <taxon>Sphaerospermopsis torques-reginae</taxon>
    </lineage>
</organism>
<dbReference type="InterPro" id="IPR042095">
    <property type="entry name" value="SUMF_sf"/>
</dbReference>
<dbReference type="InterPro" id="IPR016187">
    <property type="entry name" value="CTDL_fold"/>
</dbReference>
<evidence type="ECO:0000259" key="1">
    <source>
        <dbReference type="Pfam" id="PF03781"/>
    </source>
</evidence>
<dbReference type="Pfam" id="PF03781">
    <property type="entry name" value="FGE-sulfatase"/>
    <property type="match status" value="1"/>
</dbReference>
<dbReference type="InterPro" id="IPR005532">
    <property type="entry name" value="SUMF_dom"/>
</dbReference>
<dbReference type="EMBL" id="CP080598">
    <property type="protein sequence ID" value="QYX31159.1"/>
    <property type="molecule type" value="Genomic_DNA"/>
</dbReference>
<dbReference type="Proteomes" id="UP000826540">
    <property type="component" value="Chromosome"/>
</dbReference>
<dbReference type="SUPFAM" id="SSF56436">
    <property type="entry name" value="C-type lectin-like"/>
    <property type="match status" value="1"/>
</dbReference>
<dbReference type="RefSeq" id="WP_220609242.1">
    <property type="nucleotide sequence ID" value="NZ_CP080598.1"/>
</dbReference>
<feature type="domain" description="Sulfatase-modifying factor enzyme-like" evidence="1">
    <location>
        <begin position="3"/>
        <end position="81"/>
    </location>
</feature>
<name>A0ABX8WXM2_9CYAN</name>
<sequence length="87" mass="9919">MHHQNNFGLYDMHGNVWEWCADDWHDNYINAPTDGNAWICKSDKNVIRGGSWFNAALCCRSNFRSGNLRGGSNQITGFRVVLSSRNL</sequence>
<dbReference type="Gene3D" id="3.90.1580.10">
    <property type="entry name" value="paralog of FGE (formylglycine-generating enzyme)"/>
    <property type="match status" value="1"/>
</dbReference>
<dbReference type="PANTHER" id="PTHR23150:SF19">
    <property type="entry name" value="FORMYLGLYCINE-GENERATING ENZYME"/>
    <property type="match status" value="1"/>
</dbReference>
<evidence type="ECO:0000313" key="3">
    <source>
        <dbReference type="Proteomes" id="UP000826540"/>
    </source>
</evidence>
<gene>
    <name evidence="2" type="ORF">K2F26_20300</name>
</gene>
<reference evidence="2 3" key="1">
    <citation type="journal article" date="2022" name="J. Am. Chem. Soc.">
        <title>Biosynthesis of Guanitoxin Enables Global Environmental Detection in Freshwater Cyanobacteria.</title>
        <authorList>
            <person name="Lima S.T."/>
            <person name="Fallon T.R."/>
            <person name="Cordoza J.L."/>
            <person name="Chekan J.R."/>
            <person name="Delbaje E."/>
            <person name="Hopiavuori A.R."/>
            <person name="Alvarenga D.O."/>
            <person name="Wood S.M."/>
            <person name="Luhavaya H."/>
            <person name="Baumgartner J.T."/>
            <person name="Dorr F.A."/>
            <person name="Etchegaray A."/>
            <person name="Pinto E."/>
            <person name="McKinnie S.M.K."/>
            <person name="Fiore M.F."/>
            <person name="Moore B.S."/>
        </authorList>
    </citation>
    <scope>NUCLEOTIDE SEQUENCE [LARGE SCALE GENOMIC DNA]</scope>
    <source>
        <strain evidence="2 3">ITEP-024</strain>
    </source>
</reference>
<protein>
    <submittedName>
        <fullName evidence="2">Formylglycine-generating enzyme family protein</fullName>
    </submittedName>
</protein>
<keyword evidence="3" id="KW-1185">Reference proteome</keyword>
<dbReference type="PANTHER" id="PTHR23150">
    <property type="entry name" value="SULFATASE MODIFYING FACTOR 1, 2"/>
    <property type="match status" value="1"/>
</dbReference>